<dbReference type="AlphaFoldDB" id="D6WR59"/>
<keyword evidence="3" id="KW-1185">Reference proteome</keyword>
<evidence type="ECO:0000256" key="1">
    <source>
        <dbReference type="SAM" id="MobiDB-lite"/>
    </source>
</evidence>
<dbReference type="HOGENOM" id="CLU_1062948_0_0_1"/>
<organism evidence="2 3">
    <name type="scientific">Tribolium castaneum</name>
    <name type="common">Red flour beetle</name>
    <dbReference type="NCBI Taxonomy" id="7070"/>
    <lineage>
        <taxon>Eukaryota</taxon>
        <taxon>Metazoa</taxon>
        <taxon>Ecdysozoa</taxon>
        <taxon>Arthropoda</taxon>
        <taxon>Hexapoda</taxon>
        <taxon>Insecta</taxon>
        <taxon>Pterygota</taxon>
        <taxon>Neoptera</taxon>
        <taxon>Endopterygota</taxon>
        <taxon>Coleoptera</taxon>
        <taxon>Polyphaga</taxon>
        <taxon>Cucujiformia</taxon>
        <taxon>Tenebrionidae</taxon>
        <taxon>Tenebrionidae incertae sedis</taxon>
        <taxon>Tribolium</taxon>
    </lineage>
</organism>
<feature type="compositionally biased region" description="Polar residues" evidence="1">
    <location>
        <begin position="14"/>
        <end position="23"/>
    </location>
</feature>
<sequence length="262" mass="30202">MEDTSDEGGRYQESKSSQQNESVSAGPPDSHEAMNYRETDLLTRNKRDSLNDDNTENAESIKREQDDSSNVTASELLLELMIKIAAHPEEWNKVHNLLGNINNDILMTEKLLENLQKAKIKPEPAAKSVEKKQKEQVINKTETGEWSDFQTKVKDKLGFLNTLPPDDYHLRNNQYKPFPKTFAYHRVTGRPMYLQKNPKAYIAVSVIAPKYINSGTKDEDLILEKELRQLKPWTHDQNLKNMASIRSRWVIGREDRKKPVVP</sequence>
<dbReference type="InParanoid" id="D6WR59"/>
<evidence type="ECO:0000313" key="3">
    <source>
        <dbReference type="Proteomes" id="UP000007266"/>
    </source>
</evidence>
<protein>
    <submittedName>
        <fullName evidence="2">Uncharacterized protein</fullName>
    </submittedName>
</protein>
<gene>
    <name evidence="2" type="primary">AUGUSTUS-3.0.2_09995</name>
    <name evidence="2" type="ORF">TcasGA2_TC009995</name>
</gene>
<name>D6WR59_TRICA</name>
<feature type="compositionally biased region" description="Basic and acidic residues" evidence="1">
    <location>
        <begin position="29"/>
        <end position="50"/>
    </location>
</feature>
<feature type="region of interest" description="Disordered" evidence="1">
    <location>
        <begin position="1"/>
        <end position="70"/>
    </location>
</feature>
<reference evidence="2 3" key="2">
    <citation type="journal article" date="2010" name="Nucleic Acids Res.">
        <title>BeetleBase in 2010: revisions to provide comprehensive genomic information for Tribolium castaneum.</title>
        <authorList>
            <person name="Kim H.S."/>
            <person name="Murphy T."/>
            <person name="Xia J."/>
            <person name="Caragea D."/>
            <person name="Park Y."/>
            <person name="Beeman R.W."/>
            <person name="Lorenzen M.D."/>
            <person name="Butcher S."/>
            <person name="Manak J.R."/>
            <person name="Brown S.J."/>
        </authorList>
    </citation>
    <scope>GENOME REANNOTATION</scope>
    <source>
        <strain evidence="2 3">Georgia GA2</strain>
    </source>
</reference>
<proteinExistence type="predicted"/>
<accession>D6WR59</accession>
<dbReference type="Proteomes" id="UP000007266">
    <property type="component" value="Linkage group 7"/>
</dbReference>
<evidence type="ECO:0000313" key="2">
    <source>
        <dbReference type="EMBL" id="EFA07024.1"/>
    </source>
</evidence>
<dbReference type="EMBL" id="KQ971354">
    <property type="protein sequence ID" value="EFA07024.1"/>
    <property type="molecule type" value="Genomic_DNA"/>
</dbReference>
<reference evidence="2 3" key="1">
    <citation type="journal article" date="2008" name="Nature">
        <title>The genome of the model beetle and pest Tribolium castaneum.</title>
        <authorList>
            <consortium name="Tribolium Genome Sequencing Consortium"/>
            <person name="Richards S."/>
            <person name="Gibbs R.A."/>
            <person name="Weinstock G.M."/>
            <person name="Brown S.J."/>
            <person name="Denell R."/>
            <person name="Beeman R.W."/>
            <person name="Gibbs R."/>
            <person name="Beeman R.W."/>
            <person name="Brown S.J."/>
            <person name="Bucher G."/>
            <person name="Friedrich M."/>
            <person name="Grimmelikhuijzen C.J."/>
            <person name="Klingler M."/>
            <person name="Lorenzen M."/>
            <person name="Richards S."/>
            <person name="Roth S."/>
            <person name="Schroder R."/>
            <person name="Tautz D."/>
            <person name="Zdobnov E.M."/>
            <person name="Muzny D."/>
            <person name="Gibbs R.A."/>
            <person name="Weinstock G.M."/>
            <person name="Attaway T."/>
            <person name="Bell S."/>
            <person name="Buhay C.J."/>
            <person name="Chandrabose M.N."/>
            <person name="Chavez D."/>
            <person name="Clerk-Blankenburg K.P."/>
            <person name="Cree A."/>
            <person name="Dao M."/>
            <person name="Davis C."/>
            <person name="Chacko J."/>
            <person name="Dinh H."/>
            <person name="Dugan-Rocha S."/>
            <person name="Fowler G."/>
            <person name="Garner T.T."/>
            <person name="Garnes J."/>
            <person name="Gnirke A."/>
            <person name="Hawes A."/>
            <person name="Hernandez J."/>
            <person name="Hines S."/>
            <person name="Holder M."/>
            <person name="Hume J."/>
            <person name="Jhangiani S.N."/>
            <person name="Joshi V."/>
            <person name="Khan Z.M."/>
            <person name="Jackson L."/>
            <person name="Kovar C."/>
            <person name="Kowis A."/>
            <person name="Lee S."/>
            <person name="Lewis L.R."/>
            <person name="Margolis J."/>
            <person name="Morgan M."/>
            <person name="Nazareth L.V."/>
            <person name="Nguyen N."/>
            <person name="Okwuonu G."/>
            <person name="Parker D."/>
            <person name="Richards S."/>
            <person name="Ruiz S.J."/>
            <person name="Santibanez J."/>
            <person name="Savard J."/>
            <person name="Scherer S.E."/>
            <person name="Schneider B."/>
            <person name="Sodergren E."/>
            <person name="Tautz D."/>
            <person name="Vattahil S."/>
            <person name="Villasana D."/>
            <person name="White C.S."/>
            <person name="Wright R."/>
            <person name="Park Y."/>
            <person name="Beeman R.W."/>
            <person name="Lord J."/>
            <person name="Oppert B."/>
            <person name="Lorenzen M."/>
            <person name="Brown S."/>
            <person name="Wang L."/>
            <person name="Savard J."/>
            <person name="Tautz D."/>
            <person name="Richards S."/>
            <person name="Weinstock G."/>
            <person name="Gibbs R.A."/>
            <person name="Liu Y."/>
            <person name="Worley K."/>
            <person name="Weinstock G."/>
            <person name="Elsik C.G."/>
            <person name="Reese J.T."/>
            <person name="Elhaik E."/>
            <person name="Landan G."/>
            <person name="Graur D."/>
            <person name="Arensburger P."/>
            <person name="Atkinson P."/>
            <person name="Beeman R.W."/>
            <person name="Beidler J."/>
            <person name="Brown S.J."/>
            <person name="Demuth J.P."/>
            <person name="Drury D.W."/>
            <person name="Du Y.Z."/>
            <person name="Fujiwara H."/>
            <person name="Lorenzen M."/>
            <person name="Maselli V."/>
            <person name="Osanai M."/>
            <person name="Park Y."/>
            <person name="Robertson H.M."/>
            <person name="Tu Z."/>
            <person name="Wang J.J."/>
            <person name="Wang S."/>
            <person name="Richards S."/>
            <person name="Song H."/>
            <person name="Zhang L."/>
            <person name="Sodergren E."/>
            <person name="Werner D."/>
            <person name="Stanke M."/>
            <person name="Morgenstern B."/>
            <person name="Solovyev V."/>
            <person name="Kosarev P."/>
            <person name="Brown G."/>
            <person name="Chen H.C."/>
            <person name="Ermolaeva O."/>
            <person name="Hlavina W."/>
            <person name="Kapustin Y."/>
            <person name="Kiryutin B."/>
            <person name="Kitts P."/>
            <person name="Maglott D."/>
            <person name="Pruitt K."/>
            <person name="Sapojnikov V."/>
            <person name="Souvorov A."/>
            <person name="Mackey A.J."/>
            <person name="Waterhouse R.M."/>
            <person name="Wyder S."/>
            <person name="Zdobnov E.M."/>
            <person name="Zdobnov E.M."/>
            <person name="Wyder S."/>
            <person name="Kriventseva E.V."/>
            <person name="Kadowaki T."/>
            <person name="Bork P."/>
            <person name="Aranda M."/>
            <person name="Bao R."/>
            <person name="Beermann A."/>
            <person name="Berns N."/>
            <person name="Bolognesi R."/>
            <person name="Bonneton F."/>
            <person name="Bopp D."/>
            <person name="Brown S.J."/>
            <person name="Bucher G."/>
            <person name="Butts T."/>
            <person name="Chaumot A."/>
            <person name="Denell R.E."/>
            <person name="Ferrier D.E."/>
            <person name="Friedrich M."/>
            <person name="Gordon C.M."/>
            <person name="Jindra M."/>
            <person name="Klingler M."/>
            <person name="Lan Q."/>
            <person name="Lattorff H.M."/>
            <person name="Laudet V."/>
            <person name="von Levetsow C."/>
            <person name="Liu Z."/>
            <person name="Lutz R."/>
            <person name="Lynch J.A."/>
            <person name="da Fonseca R.N."/>
            <person name="Posnien N."/>
            <person name="Reuter R."/>
            <person name="Roth S."/>
            <person name="Savard J."/>
            <person name="Schinko J.B."/>
            <person name="Schmitt C."/>
            <person name="Schoppmeier M."/>
            <person name="Schroder R."/>
            <person name="Shippy T.D."/>
            <person name="Simonnet F."/>
            <person name="Marques-Souza H."/>
            <person name="Tautz D."/>
            <person name="Tomoyasu Y."/>
            <person name="Trauner J."/>
            <person name="Van der Zee M."/>
            <person name="Vervoort M."/>
            <person name="Wittkopp N."/>
            <person name="Wimmer E.A."/>
            <person name="Yang X."/>
            <person name="Jones A.K."/>
            <person name="Sattelle D.B."/>
            <person name="Ebert P.R."/>
            <person name="Nelson D."/>
            <person name="Scott J.G."/>
            <person name="Beeman R.W."/>
            <person name="Muthukrishnan S."/>
            <person name="Kramer K.J."/>
            <person name="Arakane Y."/>
            <person name="Beeman R.W."/>
            <person name="Zhu Q."/>
            <person name="Hogenkamp D."/>
            <person name="Dixit R."/>
            <person name="Oppert B."/>
            <person name="Jiang H."/>
            <person name="Zou Z."/>
            <person name="Marshall J."/>
            <person name="Elpidina E."/>
            <person name="Vinokurov K."/>
            <person name="Oppert C."/>
            <person name="Zou Z."/>
            <person name="Evans J."/>
            <person name="Lu Z."/>
            <person name="Zhao P."/>
            <person name="Sumathipala N."/>
            <person name="Altincicek B."/>
            <person name="Vilcinskas A."/>
            <person name="Williams M."/>
            <person name="Hultmark D."/>
            <person name="Hetru C."/>
            <person name="Jiang H."/>
            <person name="Grimmelikhuijzen C.J."/>
            <person name="Hauser F."/>
            <person name="Cazzamali G."/>
            <person name="Williamson M."/>
            <person name="Park Y."/>
            <person name="Li B."/>
            <person name="Tanaka Y."/>
            <person name="Predel R."/>
            <person name="Neupert S."/>
            <person name="Schachtner J."/>
            <person name="Verleyen P."/>
            <person name="Raible F."/>
            <person name="Bork P."/>
            <person name="Friedrich M."/>
            <person name="Walden K.K."/>
            <person name="Robertson H.M."/>
            <person name="Angeli S."/>
            <person name="Foret S."/>
            <person name="Bucher G."/>
            <person name="Schuetz S."/>
            <person name="Maleszka R."/>
            <person name="Wimmer E.A."/>
            <person name="Beeman R.W."/>
            <person name="Lorenzen M."/>
            <person name="Tomoyasu Y."/>
            <person name="Miller S.C."/>
            <person name="Grossmann D."/>
            <person name="Bucher G."/>
        </authorList>
    </citation>
    <scope>NUCLEOTIDE SEQUENCE [LARGE SCALE GENOMIC DNA]</scope>
    <source>
        <strain evidence="2 3">Georgia GA2</strain>
    </source>
</reference>